<organism evidence="3 4">
    <name type="scientific">Onishia taeanensis</name>
    <dbReference type="NCBI Taxonomy" id="284577"/>
    <lineage>
        <taxon>Bacteria</taxon>
        <taxon>Pseudomonadati</taxon>
        <taxon>Pseudomonadota</taxon>
        <taxon>Gammaproteobacteria</taxon>
        <taxon>Oceanospirillales</taxon>
        <taxon>Halomonadaceae</taxon>
        <taxon>Onishia</taxon>
    </lineage>
</organism>
<comment type="caution">
    <text evidence="3">The sequence shown here is derived from an EMBL/GenBank/DDBJ whole genome shotgun (WGS) entry which is preliminary data.</text>
</comment>
<dbReference type="PANTHER" id="PTHR30290:SF64">
    <property type="entry name" value="ABC TRANSPORTER PERIPLASMIC BINDING PROTEIN"/>
    <property type="match status" value="1"/>
</dbReference>
<dbReference type="PIRSF" id="PIRSF002741">
    <property type="entry name" value="MppA"/>
    <property type="match status" value="1"/>
</dbReference>
<dbReference type="Gene3D" id="3.40.190.10">
    <property type="entry name" value="Periplasmic binding protein-like II"/>
    <property type="match status" value="1"/>
</dbReference>
<dbReference type="PANTHER" id="PTHR30290">
    <property type="entry name" value="PERIPLASMIC BINDING COMPONENT OF ABC TRANSPORTER"/>
    <property type="match status" value="1"/>
</dbReference>
<dbReference type="GO" id="GO:0043190">
    <property type="term" value="C:ATP-binding cassette (ABC) transporter complex"/>
    <property type="evidence" value="ECO:0007669"/>
    <property type="project" value="InterPro"/>
</dbReference>
<dbReference type="CDD" id="cd08497">
    <property type="entry name" value="MbnE-like"/>
    <property type="match status" value="1"/>
</dbReference>
<proteinExistence type="predicted"/>
<evidence type="ECO:0000256" key="1">
    <source>
        <dbReference type="ARBA" id="ARBA00022729"/>
    </source>
</evidence>
<dbReference type="SUPFAM" id="SSF53850">
    <property type="entry name" value="Periplasmic binding protein-like II"/>
    <property type="match status" value="1"/>
</dbReference>
<keyword evidence="1" id="KW-0732">Signal</keyword>
<dbReference type="Pfam" id="PF00496">
    <property type="entry name" value="SBP_bac_5"/>
    <property type="match status" value="1"/>
</dbReference>
<evidence type="ECO:0000313" key="4">
    <source>
        <dbReference type="Proteomes" id="UP000249700"/>
    </source>
</evidence>
<evidence type="ECO:0000313" key="3">
    <source>
        <dbReference type="EMBL" id="RAR57383.1"/>
    </source>
</evidence>
<dbReference type="Gene3D" id="3.10.105.10">
    <property type="entry name" value="Dipeptide-binding Protein, Domain 3"/>
    <property type="match status" value="1"/>
</dbReference>
<feature type="domain" description="Solute-binding protein family 5" evidence="2">
    <location>
        <begin position="118"/>
        <end position="521"/>
    </location>
</feature>
<dbReference type="InterPro" id="IPR039424">
    <property type="entry name" value="SBP_5"/>
</dbReference>
<accession>A0A328XF49</accession>
<dbReference type="GO" id="GO:0030288">
    <property type="term" value="C:outer membrane-bounded periplasmic space"/>
    <property type="evidence" value="ECO:0007669"/>
    <property type="project" value="TreeGrafter"/>
</dbReference>
<dbReference type="EMBL" id="QLSX01000015">
    <property type="protein sequence ID" value="RAR57383.1"/>
    <property type="molecule type" value="Genomic_DNA"/>
</dbReference>
<dbReference type="Proteomes" id="UP000249700">
    <property type="component" value="Unassembled WGS sequence"/>
</dbReference>
<protein>
    <submittedName>
        <fullName evidence="3">Microcin C transport system substrate-binding protein</fullName>
    </submittedName>
</protein>
<dbReference type="GO" id="GO:0042884">
    <property type="term" value="P:microcin transport"/>
    <property type="evidence" value="ECO:0007669"/>
    <property type="project" value="TreeGrafter"/>
</dbReference>
<dbReference type="AlphaFoldDB" id="A0A328XF49"/>
<evidence type="ECO:0000259" key="2">
    <source>
        <dbReference type="Pfam" id="PF00496"/>
    </source>
</evidence>
<dbReference type="GO" id="GO:0015833">
    <property type="term" value="P:peptide transport"/>
    <property type="evidence" value="ECO:0007669"/>
    <property type="project" value="TreeGrafter"/>
</dbReference>
<dbReference type="GO" id="GO:1904680">
    <property type="term" value="F:peptide transmembrane transporter activity"/>
    <property type="evidence" value="ECO:0007669"/>
    <property type="project" value="TreeGrafter"/>
</dbReference>
<reference evidence="3 4" key="1">
    <citation type="submission" date="2018-06" db="EMBL/GenBank/DDBJ databases">
        <title>Comparative analysis of microorganisms from saline springs in Andes Mountain Range, Colombia.</title>
        <authorList>
            <person name="Rubin E."/>
        </authorList>
    </citation>
    <scope>NUCLEOTIDE SEQUENCE [LARGE SCALE GENOMIC DNA]</scope>
    <source>
        <strain evidence="3 4">USBA-857</strain>
    </source>
</reference>
<gene>
    <name evidence="3" type="ORF">BCL93_11559</name>
</gene>
<sequence>MTTAALPPRTRSSRCRFTAPWIAMAGLVLPAVALASPKVATVHGLALYGEPALPADFSHFSYVNPEAPKGGSLLRAAIGGSFDSTNPFIVRGTPAAGLNQIYDTLLESNPNETFSSYGLLAEGIRLDPQRRWIEFDLRPEARFHDGEPVEASDVVFSFETLTEKGQPFYAGYYEDVTKVRALDGDTVRFEFAPNNSRELPLIIGQLPILPEHYWADRDFTATTLDPLLGSGPYRISEVQPGRRIVYERVEDYWGKDLSVNQGRHNIDELVYDYYRDQTVALEAFKAGNLDMRIESSARQWATAYDFPAAENGLVKQLNIHDGQPSGMQAYVMNLRRETFKDPRVREAINLAFDFSWLNDNLFYGAYERTESFFENSPMAASGLPSEDELALLEPLRDQLPASVFETPLPLEEPEKLRPRLAKALELLNEAGYVVREGVMTQVETGEPLSLEVLLYDTQFERVVQPLLRNLARLGVQGDIRIVDVNQYLNRLRNFDYDMIVGSFPQSNNPGNEQREYWTSAYANKPQSRNLIGLENPAIDSLVETLIRADSREELNTAARALDRVLRHGFYVVPQWYLDKTRIALWDMFDYPQPFPEYNLDLSAWWVDPEREAEIRKRQRSR</sequence>
<dbReference type="InterPro" id="IPR000914">
    <property type="entry name" value="SBP_5_dom"/>
</dbReference>
<dbReference type="InterPro" id="IPR030678">
    <property type="entry name" value="Peptide/Ni-bd"/>
</dbReference>
<name>A0A328XF49_9GAMM</name>